<feature type="region of interest" description="Disordered" evidence="6">
    <location>
        <begin position="442"/>
        <end position="490"/>
    </location>
</feature>
<accession>A0A165WBD5</accession>
<dbReference type="GO" id="GO:0003714">
    <property type="term" value="F:transcription corepressor activity"/>
    <property type="evidence" value="ECO:0007669"/>
    <property type="project" value="InterPro"/>
</dbReference>
<dbReference type="Gene3D" id="1.20.1160.11">
    <property type="entry name" value="Paired amphipathic helix"/>
    <property type="match status" value="2"/>
</dbReference>
<feature type="non-terminal residue" evidence="7">
    <location>
        <position position="506"/>
    </location>
</feature>
<organism evidence="7 8">
    <name type="scientific">Neolentinus lepideus HHB14362 ss-1</name>
    <dbReference type="NCBI Taxonomy" id="1314782"/>
    <lineage>
        <taxon>Eukaryota</taxon>
        <taxon>Fungi</taxon>
        <taxon>Dikarya</taxon>
        <taxon>Basidiomycota</taxon>
        <taxon>Agaricomycotina</taxon>
        <taxon>Agaricomycetes</taxon>
        <taxon>Gloeophyllales</taxon>
        <taxon>Gloeophyllaceae</taxon>
        <taxon>Neolentinus</taxon>
    </lineage>
</organism>
<dbReference type="InterPro" id="IPR039774">
    <property type="entry name" value="Sin3-like"/>
</dbReference>
<dbReference type="PANTHER" id="PTHR12346:SF0">
    <property type="entry name" value="SIN3A, ISOFORM G"/>
    <property type="match status" value="1"/>
</dbReference>
<dbReference type="InterPro" id="IPR036600">
    <property type="entry name" value="PAH_sf"/>
</dbReference>
<name>A0A165WBD5_9AGAM</name>
<evidence type="ECO:0000313" key="7">
    <source>
        <dbReference type="EMBL" id="KZT30944.1"/>
    </source>
</evidence>
<sequence length="506" mass="54326">MDVDKPAEIPTTSEPSTRPVVSMDEALDPPVASRASSTSMAELAAPARLSPVILSRVSNPPTPMSPATSTATAVPQDIRVGSSSSAPGPIIPAPSDPETKPMEAMREIRPLTGSSPETSPTPPPKTSGSGGAGGSAAARPLNVTDALSYLDAVKAQFQDQPDVYNRFLDIMKDFKSELLDTPGVIQRVSMLFQGNPFLIQGFNTFLPPGYRIDCSADPRDTNITVTTPEGVVTQSTQAHLMQPHPPVPLHPSMQSFDPLIPRGIGRDQLTPGLPPHHSQQPLQPPPQLFPPGYGGSLHPSLTASRPTTPSLAYHLASGTPFVHTPLYSPGLAGPNSTTAAASYLGAYARQEQSKEEQARQFQCAIQYLNKIKERFSDDHDVYKQFLGILQSQQKAGASAKDPQDVQQTQVYAQVNMLFKEAPDLFEEFKYFLPEIQSQVSHLLPQSGGENEKVKDASKGGEKKTAAKRRKRPAPAEKEQTPVSGKGGSRVSEFGLNMQCVAGRLTI</sequence>
<dbReference type="OrthoDB" id="10265969at2759"/>
<evidence type="ECO:0000256" key="1">
    <source>
        <dbReference type="ARBA" id="ARBA00004123"/>
    </source>
</evidence>
<dbReference type="Proteomes" id="UP000076761">
    <property type="component" value="Unassembled WGS sequence"/>
</dbReference>
<reference evidence="7 8" key="1">
    <citation type="journal article" date="2016" name="Mol. Biol. Evol.">
        <title>Comparative Genomics of Early-Diverging Mushroom-Forming Fungi Provides Insights into the Origins of Lignocellulose Decay Capabilities.</title>
        <authorList>
            <person name="Nagy L.G."/>
            <person name="Riley R."/>
            <person name="Tritt A."/>
            <person name="Adam C."/>
            <person name="Daum C."/>
            <person name="Floudas D."/>
            <person name="Sun H."/>
            <person name="Yadav J.S."/>
            <person name="Pangilinan J."/>
            <person name="Larsson K.H."/>
            <person name="Matsuura K."/>
            <person name="Barry K."/>
            <person name="Labutti K."/>
            <person name="Kuo R."/>
            <person name="Ohm R.A."/>
            <person name="Bhattacharya S.S."/>
            <person name="Shirouzu T."/>
            <person name="Yoshinaga Y."/>
            <person name="Martin F.M."/>
            <person name="Grigoriev I.V."/>
            <person name="Hibbett D.S."/>
        </authorList>
    </citation>
    <scope>NUCLEOTIDE SEQUENCE [LARGE SCALE GENOMIC DNA]</scope>
    <source>
        <strain evidence="7 8">HHB14362 ss-1</strain>
    </source>
</reference>
<evidence type="ECO:0000256" key="5">
    <source>
        <dbReference type="PROSITE-ProRule" id="PRU00810"/>
    </source>
</evidence>
<dbReference type="FunFam" id="1.20.1160.11:FF:000001">
    <property type="entry name" value="Paired amphipathic helix protein Sin3"/>
    <property type="match status" value="1"/>
</dbReference>
<dbReference type="InterPro" id="IPR003822">
    <property type="entry name" value="PAH"/>
</dbReference>
<dbReference type="Pfam" id="PF02671">
    <property type="entry name" value="PAH"/>
    <property type="match status" value="2"/>
</dbReference>
<dbReference type="STRING" id="1314782.A0A165WBD5"/>
<dbReference type="PANTHER" id="PTHR12346">
    <property type="entry name" value="SIN3B-RELATED"/>
    <property type="match status" value="1"/>
</dbReference>
<comment type="subcellular location">
    <subcellularLocation>
        <location evidence="1 5">Nucleus</location>
    </subcellularLocation>
</comment>
<feature type="region of interest" description="Disordered" evidence="6">
    <location>
        <begin position="1"/>
        <end position="138"/>
    </location>
</feature>
<dbReference type="EMBL" id="KV425551">
    <property type="protein sequence ID" value="KZT30944.1"/>
    <property type="molecule type" value="Genomic_DNA"/>
</dbReference>
<dbReference type="FunFam" id="1.20.1160.11:FF:000003">
    <property type="entry name" value="Paired amphipathic helix SIN3-like protein"/>
    <property type="match status" value="1"/>
</dbReference>
<proteinExistence type="predicted"/>
<keyword evidence="2" id="KW-0678">Repressor</keyword>
<feature type="compositionally biased region" description="Basic and acidic residues" evidence="6">
    <location>
        <begin position="449"/>
        <end position="464"/>
    </location>
</feature>
<keyword evidence="3" id="KW-0677">Repeat</keyword>
<gene>
    <name evidence="7" type="ORF">NEOLEDRAFT_1126626</name>
</gene>
<dbReference type="AlphaFoldDB" id="A0A165WBD5"/>
<evidence type="ECO:0000256" key="6">
    <source>
        <dbReference type="SAM" id="MobiDB-lite"/>
    </source>
</evidence>
<dbReference type="GO" id="GO:0000122">
    <property type="term" value="P:negative regulation of transcription by RNA polymerase II"/>
    <property type="evidence" value="ECO:0007669"/>
    <property type="project" value="TreeGrafter"/>
</dbReference>
<dbReference type="InParanoid" id="A0A165WBD5"/>
<dbReference type="PROSITE" id="PS51477">
    <property type="entry name" value="PAH"/>
    <property type="match status" value="2"/>
</dbReference>
<keyword evidence="8" id="KW-1185">Reference proteome</keyword>
<protein>
    <submittedName>
        <fullName evidence="7">PAH2 domain-containing protein</fullName>
    </submittedName>
</protein>
<feature type="region of interest" description="Disordered" evidence="6">
    <location>
        <begin position="262"/>
        <end position="306"/>
    </location>
</feature>
<dbReference type="GO" id="GO:0033698">
    <property type="term" value="C:Rpd3L complex"/>
    <property type="evidence" value="ECO:0007669"/>
    <property type="project" value="UniProtKB-ARBA"/>
</dbReference>
<feature type="compositionally biased region" description="Basic and acidic residues" evidence="6">
    <location>
        <begin position="97"/>
        <end position="109"/>
    </location>
</feature>
<evidence type="ECO:0000256" key="4">
    <source>
        <dbReference type="ARBA" id="ARBA00023242"/>
    </source>
</evidence>
<keyword evidence="4 5" id="KW-0539">Nucleus</keyword>
<evidence type="ECO:0000313" key="8">
    <source>
        <dbReference type="Proteomes" id="UP000076761"/>
    </source>
</evidence>
<evidence type="ECO:0000256" key="2">
    <source>
        <dbReference type="ARBA" id="ARBA00022491"/>
    </source>
</evidence>
<dbReference type="SUPFAM" id="SSF47762">
    <property type="entry name" value="PAH2 domain"/>
    <property type="match status" value="2"/>
</dbReference>
<evidence type="ECO:0000256" key="3">
    <source>
        <dbReference type="ARBA" id="ARBA00022737"/>
    </source>
</evidence>
<dbReference type="GO" id="GO:0010628">
    <property type="term" value="P:positive regulation of gene expression"/>
    <property type="evidence" value="ECO:0007669"/>
    <property type="project" value="UniProtKB-ARBA"/>
</dbReference>